<keyword evidence="2" id="KW-0413">Isomerase</keyword>
<evidence type="ECO:0000313" key="2">
    <source>
        <dbReference type="EMBL" id="NYH78831.1"/>
    </source>
</evidence>
<dbReference type="SUPFAM" id="SSF52833">
    <property type="entry name" value="Thioredoxin-like"/>
    <property type="match status" value="1"/>
</dbReference>
<evidence type="ECO:0000313" key="3">
    <source>
        <dbReference type="Proteomes" id="UP000548304"/>
    </source>
</evidence>
<dbReference type="Gene3D" id="3.40.30.10">
    <property type="entry name" value="Glutaredoxin"/>
    <property type="match status" value="1"/>
</dbReference>
<dbReference type="InterPro" id="IPR036249">
    <property type="entry name" value="Thioredoxin-like_sf"/>
</dbReference>
<keyword evidence="3" id="KW-1185">Reference proteome</keyword>
<dbReference type="Proteomes" id="UP000548304">
    <property type="component" value="Unassembled WGS sequence"/>
</dbReference>
<name>A0A852YW16_9ACTN</name>
<reference evidence="2 3" key="1">
    <citation type="submission" date="2020-07" db="EMBL/GenBank/DDBJ databases">
        <title>Genomic Encyclopedia of Type Strains, Phase III (KMG-III): the genomes of soil and plant-associated and newly described type strains.</title>
        <authorList>
            <person name="Whitman W."/>
        </authorList>
    </citation>
    <scope>NUCLEOTIDE SEQUENCE [LARGE SCALE GENOMIC DNA]</scope>
    <source>
        <strain evidence="2 3">CECT 8576</strain>
    </source>
</reference>
<sequence>MSPGWWALAVAVAAALALGALLRTREGRITKGRITTSGTGRGDEIGRERTVFDQLPPEIADALHGALRGSGKGEKPGTSSEVAGPEGDVTLLQLSTAFCAPCRHTRVLLSTLAERTAGLRHVEFDLTHRPEWSKPLRVHTTPTTLALDPAGRELFRVSGVPRRDGLDTALRPHLAR</sequence>
<dbReference type="GO" id="GO:0016853">
    <property type="term" value="F:isomerase activity"/>
    <property type="evidence" value="ECO:0007669"/>
    <property type="project" value="UniProtKB-KW"/>
</dbReference>
<proteinExistence type="predicted"/>
<dbReference type="AlphaFoldDB" id="A0A852YW16"/>
<dbReference type="RefSeq" id="WP_179535271.1">
    <property type="nucleotide sequence ID" value="NZ_JACBYW010000003.1"/>
</dbReference>
<accession>A0A852YW16</accession>
<gene>
    <name evidence="2" type="ORF">FHR84_002156</name>
</gene>
<protein>
    <submittedName>
        <fullName evidence="2">Thiol-disulfide isomerase/thioredoxin</fullName>
    </submittedName>
</protein>
<dbReference type="CDD" id="cd02947">
    <property type="entry name" value="TRX_family"/>
    <property type="match status" value="1"/>
</dbReference>
<feature type="region of interest" description="Disordered" evidence="1">
    <location>
        <begin position="66"/>
        <end position="85"/>
    </location>
</feature>
<organism evidence="2 3">
    <name type="scientific">Actinopolyspora biskrensis</name>
    <dbReference type="NCBI Taxonomy" id="1470178"/>
    <lineage>
        <taxon>Bacteria</taxon>
        <taxon>Bacillati</taxon>
        <taxon>Actinomycetota</taxon>
        <taxon>Actinomycetes</taxon>
        <taxon>Actinopolysporales</taxon>
        <taxon>Actinopolysporaceae</taxon>
        <taxon>Actinopolyspora</taxon>
    </lineage>
</organism>
<comment type="caution">
    <text evidence="2">The sequence shown here is derived from an EMBL/GenBank/DDBJ whole genome shotgun (WGS) entry which is preliminary data.</text>
</comment>
<dbReference type="EMBL" id="JACBYW010000003">
    <property type="protein sequence ID" value="NYH78831.1"/>
    <property type="molecule type" value="Genomic_DNA"/>
</dbReference>
<evidence type="ECO:0000256" key="1">
    <source>
        <dbReference type="SAM" id="MobiDB-lite"/>
    </source>
</evidence>